<dbReference type="GO" id="GO:0008017">
    <property type="term" value="F:microtubule binding"/>
    <property type="evidence" value="ECO:0007669"/>
    <property type="project" value="InterPro"/>
</dbReference>
<dbReference type="EMBL" id="KL251819">
    <property type="protein sequence ID" value="KGB41326.1"/>
    <property type="molecule type" value="Genomic_DNA"/>
</dbReference>
<dbReference type="GO" id="GO:0036064">
    <property type="term" value="C:ciliary basal body"/>
    <property type="evidence" value="ECO:0007669"/>
    <property type="project" value="TreeGrafter"/>
</dbReference>
<proteinExistence type="inferred from homology"/>
<dbReference type="Pfam" id="PF05217">
    <property type="entry name" value="SAXO1-2"/>
    <property type="match status" value="1"/>
</dbReference>
<gene>
    <name evidence="2" type="ORF">MS3_09833</name>
</gene>
<evidence type="ECO:0000256" key="1">
    <source>
        <dbReference type="ARBA" id="ARBA00008738"/>
    </source>
</evidence>
<sequence length="500" mass="57168">MCIIFFNKISSSAFFRCLGFFKVCQVERRHKCPHQKRKTQITKPCEISEYTTQYITHKLTPVESCKPPHKGVQAEGHMASDTTHRVDFIPHPLSIQNSCRKEAQYQPPQGTFDGLTTYTKEYTGKSGQLVVPVKPTIRKGSTAKFDGEATYTADYRPWKLERRELATGRESNWPKPNLPFSGTPTYTSDYVAYNAKPPISCKPMHCFVENQTPFPDSTDYRDSYRTLDLSERARPIKNVEHTHKVTVPMEHLSTHMHDYYWKTMIPSVSCKPEYTGIQNNEPFHKDTTHRIDYKAWELTDRTAPISANHASTYPEPLGKMCSDTTYNKDYIPFGLQNRQAIHQVDKIGRGVELPPFQGVSDYKDSYRCWAIEPPVKGLGREATYTIPNVKFEGKSTTNDHYVPHLNYRPPESFKPHGQVTANQTPFDDATLYRMEYTPKHLEPCPASLLNTGLSKYVYAETSDTGHEIYRRASNSSSITNGQYSEQHLITIPNEPLTVAN</sequence>
<dbReference type="GO" id="GO:0036126">
    <property type="term" value="C:sperm flagellum"/>
    <property type="evidence" value="ECO:0007669"/>
    <property type="project" value="TreeGrafter"/>
</dbReference>
<protein>
    <submittedName>
        <fullName evidence="2">Protein FAM154B</fullName>
    </submittedName>
</protein>
<dbReference type="AlphaFoldDB" id="A0A095B2D9"/>
<accession>A0A095B2D9</accession>
<dbReference type="PANTHER" id="PTHR31516">
    <property type="entry name" value="STABILIZER OF AXONEMAL MICROTUBULES 2"/>
    <property type="match status" value="1"/>
</dbReference>
<name>A0A095B2D9_SCHHA</name>
<reference evidence="2" key="1">
    <citation type="journal article" date="2012" name="Nat. Genet.">
        <title>Whole-genome sequence of Schistosoma haematobium.</title>
        <authorList>
            <person name="Young N.D."/>
            <person name="Jex A.R."/>
            <person name="Li B."/>
            <person name="Liu S."/>
            <person name="Yang L."/>
            <person name="Xiong Z."/>
            <person name="Li Y."/>
            <person name="Cantacessi C."/>
            <person name="Hall R.S."/>
            <person name="Xu X."/>
            <person name="Chen F."/>
            <person name="Wu X."/>
            <person name="Zerlotini A."/>
            <person name="Oliveira G."/>
            <person name="Hofmann A."/>
            <person name="Zhang G."/>
            <person name="Fang X."/>
            <person name="Kang Y."/>
            <person name="Campbell B.E."/>
            <person name="Loukas A."/>
            <person name="Ranganathan S."/>
            <person name="Rollinson D."/>
            <person name="Rinaldi G."/>
            <person name="Brindley P.J."/>
            <person name="Yang H."/>
            <person name="Wang J."/>
            <person name="Wang J."/>
            <person name="Gasser R.B."/>
        </authorList>
    </citation>
    <scope>NUCLEOTIDE SEQUENCE [LARGE SCALE GENOMIC DNA]</scope>
</reference>
<organism evidence="2">
    <name type="scientific">Schistosoma haematobium</name>
    <name type="common">Blood fluke</name>
    <dbReference type="NCBI Taxonomy" id="6185"/>
    <lineage>
        <taxon>Eukaryota</taxon>
        <taxon>Metazoa</taxon>
        <taxon>Spiralia</taxon>
        <taxon>Lophotrochozoa</taxon>
        <taxon>Platyhelminthes</taxon>
        <taxon>Trematoda</taxon>
        <taxon>Digenea</taxon>
        <taxon>Strigeidida</taxon>
        <taxon>Schistosomatoidea</taxon>
        <taxon>Schistosomatidae</taxon>
        <taxon>Schistosoma</taxon>
    </lineage>
</organism>
<evidence type="ECO:0000313" key="2">
    <source>
        <dbReference type="EMBL" id="KGB41326.1"/>
    </source>
</evidence>
<dbReference type="InterPro" id="IPR033336">
    <property type="entry name" value="SAXO1/2"/>
</dbReference>
<comment type="similarity">
    <text evidence="1">Belongs to the FAM154 family.</text>
</comment>
<dbReference type="STRING" id="6185.A0A095B2D9"/>
<dbReference type="GO" id="GO:0005879">
    <property type="term" value="C:axonemal microtubule"/>
    <property type="evidence" value="ECO:0007669"/>
    <property type="project" value="TreeGrafter"/>
</dbReference>
<dbReference type="GO" id="GO:0005814">
    <property type="term" value="C:centriole"/>
    <property type="evidence" value="ECO:0007669"/>
    <property type="project" value="TreeGrafter"/>
</dbReference>
<dbReference type="PANTHER" id="PTHR31516:SF17">
    <property type="entry name" value="STABILIZER OF AXONEMAL MICROTUBULES 2"/>
    <property type="match status" value="1"/>
</dbReference>